<dbReference type="GO" id="GO:0006606">
    <property type="term" value="P:protein import into nucleus"/>
    <property type="evidence" value="ECO:0007669"/>
    <property type="project" value="TreeGrafter"/>
</dbReference>
<comment type="similarity">
    <text evidence="2 8">Belongs to the small GTPase superfamily. Ran family.</text>
</comment>
<dbReference type="SUPFAM" id="SSF52540">
    <property type="entry name" value="P-loop containing nucleoside triphosphate hydrolases"/>
    <property type="match status" value="1"/>
</dbReference>
<dbReference type="FunFam" id="3.40.50.300:FF:001447">
    <property type="entry name" value="Ras-related protein Rab-1B"/>
    <property type="match status" value="1"/>
</dbReference>
<keyword evidence="7 8" id="KW-0539">Nucleus</keyword>
<dbReference type="InterPro" id="IPR005225">
    <property type="entry name" value="Small_GTP-bd"/>
</dbReference>
<sequence>MSIEIKIVIIGDFCVGKSAFLKRILTGDYEKRYIPTIGAEVYKISFWTNRGNIDFCVWVMAGQDKLSFLSEKYYAGAQGGMIMFDVTSKMTYKDVDKWYRDLIRVCENIPIVLIGNKVDVKDRKVDTEMISCHRRYNMQYFEVSVKYKFQIEKPFLWVCRKILGDPFLSFISQVDGNDFGVQRCFGGIRDMNFFNFQNGIDREQEIMKR</sequence>
<dbReference type="NCBIfam" id="TIGR00231">
    <property type="entry name" value="small_GTP"/>
    <property type="match status" value="1"/>
</dbReference>
<dbReference type="OrthoDB" id="440027at2759"/>
<dbReference type="PROSITE" id="PS51418">
    <property type="entry name" value="RAN"/>
    <property type="match status" value="1"/>
</dbReference>
<dbReference type="SMART" id="SM00174">
    <property type="entry name" value="RHO"/>
    <property type="match status" value="1"/>
</dbReference>
<dbReference type="InterPro" id="IPR002041">
    <property type="entry name" value="Ran_GTPase"/>
</dbReference>
<keyword evidence="4 8" id="KW-0547">Nucleotide-binding</keyword>
<accession>A0A1R2CJA7</accession>
<dbReference type="InterPro" id="IPR001806">
    <property type="entry name" value="Small_GTPase"/>
</dbReference>
<dbReference type="PROSITE" id="PS51421">
    <property type="entry name" value="RAS"/>
    <property type="match status" value="1"/>
</dbReference>
<evidence type="ECO:0000313" key="9">
    <source>
        <dbReference type="EMBL" id="OMJ89087.1"/>
    </source>
</evidence>
<dbReference type="Gene3D" id="3.40.50.300">
    <property type="entry name" value="P-loop containing nucleotide triphosphate hydrolases"/>
    <property type="match status" value="1"/>
</dbReference>
<dbReference type="GO" id="GO:0003924">
    <property type="term" value="F:GTPase activity"/>
    <property type="evidence" value="ECO:0007669"/>
    <property type="project" value="InterPro"/>
</dbReference>
<evidence type="ECO:0000256" key="3">
    <source>
        <dbReference type="ARBA" id="ARBA00022448"/>
    </source>
</evidence>
<dbReference type="GO" id="GO:0005737">
    <property type="term" value="C:cytoplasm"/>
    <property type="evidence" value="ECO:0007669"/>
    <property type="project" value="TreeGrafter"/>
</dbReference>
<dbReference type="SMART" id="SM00176">
    <property type="entry name" value="RAN"/>
    <property type="match status" value="1"/>
</dbReference>
<dbReference type="SMART" id="SM00173">
    <property type="entry name" value="RAS"/>
    <property type="match status" value="1"/>
</dbReference>
<evidence type="ECO:0000313" key="10">
    <source>
        <dbReference type="Proteomes" id="UP000187209"/>
    </source>
</evidence>
<dbReference type="GO" id="GO:0000054">
    <property type="term" value="P:ribosomal subunit export from nucleus"/>
    <property type="evidence" value="ECO:0007669"/>
    <property type="project" value="TreeGrafter"/>
</dbReference>
<dbReference type="Pfam" id="PF00071">
    <property type="entry name" value="Ras"/>
    <property type="match status" value="1"/>
</dbReference>
<dbReference type="SMART" id="SM00175">
    <property type="entry name" value="RAB"/>
    <property type="match status" value="1"/>
</dbReference>
<evidence type="ECO:0000256" key="1">
    <source>
        <dbReference type="ARBA" id="ARBA00004123"/>
    </source>
</evidence>
<evidence type="ECO:0000256" key="8">
    <source>
        <dbReference type="RuleBase" id="RU363057"/>
    </source>
</evidence>
<evidence type="ECO:0000256" key="7">
    <source>
        <dbReference type="ARBA" id="ARBA00023242"/>
    </source>
</evidence>
<protein>
    <recommendedName>
        <fullName evidence="8">GTP-binding nuclear protein</fullName>
    </recommendedName>
</protein>
<reference evidence="9 10" key="1">
    <citation type="submission" date="2016-11" db="EMBL/GenBank/DDBJ databases">
        <title>The macronuclear genome of Stentor coeruleus: a giant cell with tiny introns.</title>
        <authorList>
            <person name="Slabodnick M."/>
            <person name="Ruby J.G."/>
            <person name="Reiff S.B."/>
            <person name="Swart E.C."/>
            <person name="Gosai S."/>
            <person name="Prabakaran S."/>
            <person name="Witkowska E."/>
            <person name="Larue G.E."/>
            <person name="Fisher S."/>
            <person name="Freeman R.M."/>
            <person name="Gunawardena J."/>
            <person name="Chu W."/>
            <person name="Stover N.A."/>
            <person name="Gregory B.D."/>
            <person name="Nowacki M."/>
            <person name="Derisi J."/>
            <person name="Roy S.W."/>
            <person name="Marshall W.F."/>
            <person name="Sood P."/>
        </authorList>
    </citation>
    <scope>NUCLEOTIDE SEQUENCE [LARGE SCALE GENOMIC DNA]</scope>
    <source>
        <strain evidence="9">WM001</strain>
    </source>
</reference>
<comment type="subcellular location">
    <subcellularLocation>
        <location evidence="1 8">Nucleus</location>
    </subcellularLocation>
</comment>
<evidence type="ECO:0000256" key="6">
    <source>
        <dbReference type="ARBA" id="ARBA00023134"/>
    </source>
</evidence>
<dbReference type="PRINTS" id="PR00627">
    <property type="entry name" value="GTPRANTC4"/>
</dbReference>
<evidence type="ECO:0000256" key="2">
    <source>
        <dbReference type="ARBA" id="ARBA00008028"/>
    </source>
</evidence>
<dbReference type="InterPro" id="IPR027417">
    <property type="entry name" value="P-loop_NTPase"/>
</dbReference>
<keyword evidence="6 8" id="KW-0342">GTP-binding</keyword>
<dbReference type="AlphaFoldDB" id="A0A1R2CJA7"/>
<dbReference type="EMBL" id="MPUH01000134">
    <property type="protein sequence ID" value="OMJ89087.1"/>
    <property type="molecule type" value="Genomic_DNA"/>
</dbReference>
<dbReference type="PANTHER" id="PTHR24071">
    <property type="entry name" value="RAN GTPASE"/>
    <property type="match status" value="1"/>
</dbReference>
<keyword evidence="3 8" id="KW-0813">Transport</keyword>
<dbReference type="PANTHER" id="PTHR24071:SF0">
    <property type="entry name" value="GTP-BINDING NUCLEAR PROTEIN RAN"/>
    <property type="match status" value="1"/>
</dbReference>
<comment type="function">
    <text evidence="8">GTP-binding protein involved in nucleocytoplasmic transport. Required for the import of protein into the nucleus and also for RNA export. Involved in chromatin condensation and control of cell cycle.</text>
</comment>
<evidence type="ECO:0000256" key="5">
    <source>
        <dbReference type="ARBA" id="ARBA00022927"/>
    </source>
</evidence>
<dbReference type="PROSITE" id="PS51419">
    <property type="entry name" value="RAB"/>
    <property type="match status" value="1"/>
</dbReference>
<dbReference type="GO" id="GO:0005634">
    <property type="term" value="C:nucleus"/>
    <property type="evidence" value="ECO:0007669"/>
    <property type="project" value="UniProtKB-SubCell"/>
</dbReference>
<comment type="caution">
    <text evidence="9">The sequence shown here is derived from an EMBL/GenBank/DDBJ whole genome shotgun (WGS) entry which is preliminary data.</text>
</comment>
<organism evidence="9 10">
    <name type="scientific">Stentor coeruleus</name>
    <dbReference type="NCBI Taxonomy" id="5963"/>
    <lineage>
        <taxon>Eukaryota</taxon>
        <taxon>Sar</taxon>
        <taxon>Alveolata</taxon>
        <taxon>Ciliophora</taxon>
        <taxon>Postciliodesmatophora</taxon>
        <taxon>Heterotrichea</taxon>
        <taxon>Heterotrichida</taxon>
        <taxon>Stentoridae</taxon>
        <taxon>Stentor</taxon>
    </lineage>
</organism>
<evidence type="ECO:0000256" key="4">
    <source>
        <dbReference type="ARBA" id="ARBA00022741"/>
    </source>
</evidence>
<dbReference type="GO" id="GO:0005525">
    <property type="term" value="F:GTP binding"/>
    <property type="evidence" value="ECO:0007669"/>
    <property type="project" value="UniProtKB-KW"/>
</dbReference>
<gene>
    <name evidence="9" type="ORF">SteCoe_8808</name>
</gene>
<proteinExistence type="inferred from homology"/>
<keyword evidence="5 8" id="KW-0653">Protein transport</keyword>
<name>A0A1R2CJA7_9CILI</name>
<dbReference type="Proteomes" id="UP000187209">
    <property type="component" value="Unassembled WGS sequence"/>
</dbReference>
<keyword evidence="10" id="KW-1185">Reference proteome</keyword>